<dbReference type="Proteomes" id="UP000681340">
    <property type="component" value="Unassembled WGS sequence"/>
</dbReference>
<organism evidence="3 4">
    <name type="scientific">Actinoplanes auranticolor</name>
    <dbReference type="NCBI Taxonomy" id="47988"/>
    <lineage>
        <taxon>Bacteria</taxon>
        <taxon>Bacillati</taxon>
        <taxon>Actinomycetota</taxon>
        <taxon>Actinomycetes</taxon>
        <taxon>Micromonosporales</taxon>
        <taxon>Micromonosporaceae</taxon>
        <taxon>Actinoplanes</taxon>
    </lineage>
</organism>
<dbReference type="RefSeq" id="WP_212986245.1">
    <property type="nucleotide sequence ID" value="NZ_BAABEA010000029.1"/>
</dbReference>
<dbReference type="EMBL" id="BOQL01000001">
    <property type="protein sequence ID" value="GIM62940.1"/>
    <property type="molecule type" value="Genomic_DNA"/>
</dbReference>
<dbReference type="AlphaFoldDB" id="A0A919VI18"/>
<reference evidence="3" key="1">
    <citation type="submission" date="2021-03" db="EMBL/GenBank/DDBJ databases">
        <title>Whole genome shotgun sequence of Actinoplanes auranticolor NBRC 12245.</title>
        <authorList>
            <person name="Komaki H."/>
            <person name="Tamura T."/>
        </authorList>
    </citation>
    <scope>NUCLEOTIDE SEQUENCE</scope>
    <source>
        <strain evidence="3">NBRC 12245</strain>
    </source>
</reference>
<evidence type="ECO:0000313" key="4">
    <source>
        <dbReference type="Proteomes" id="UP000681340"/>
    </source>
</evidence>
<dbReference type="InterPro" id="IPR053150">
    <property type="entry name" value="Teicoplanin_resist-assoc"/>
</dbReference>
<accession>A0A919VI18</accession>
<evidence type="ECO:0000313" key="3">
    <source>
        <dbReference type="EMBL" id="GIM62940.1"/>
    </source>
</evidence>
<feature type="transmembrane region" description="Helical" evidence="1">
    <location>
        <begin position="151"/>
        <end position="168"/>
    </location>
</feature>
<keyword evidence="1" id="KW-0472">Membrane</keyword>
<dbReference type="InterPro" id="IPR006976">
    <property type="entry name" value="VanZ-like"/>
</dbReference>
<protein>
    <recommendedName>
        <fullName evidence="2">VanZ-like domain-containing protein</fullName>
    </recommendedName>
</protein>
<keyword evidence="1" id="KW-1133">Transmembrane helix</keyword>
<name>A0A919VI18_9ACTN</name>
<comment type="caution">
    <text evidence="3">The sequence shown here is derived from an EMBL/GenBank/DDBJ whole genome shotgun (WGS) entry which is preliminary data.</text>
</comment>
<gene>
    <name evidence="3" type="ORF">Aau02nite_00820</name>
</gene>
<feature type="transmembrane region" description="Helical" evidence="1">
    <location>
        <begin position="117"/>
        <end position="139"/>
    </location>
</feature>
<feature type="transmembrane region" description="Helical" evidence="1">
    <location>
        <begin position="41"/>
        <end position="65"/>
    </location>
</feature>
<dbReference type="PANTHER" id="PTHR36834:SF2">
    <property type="entry name" value="MEMBRANE PROTEIN"/>
    <property type="match status" value="1"/>
</dbReference>
<keyword evidence="4" id="KW-1185">Reference proteome</keyword>
<evidence type="ECO:0000259" key="2">
    <source>
        <dbReference type="Pfam" id="PF04892"/>
    </source>
</evidence>
<evidence type="ECO:0000256" key="1">
    <source>
        <dbReference type="SAM" id="Phobius"/>
    </source>
</evidence>
<sequence>MPFHQLDVPALPILLPLGGVLMIVSWVLLHRRGRLSARRLVTAWIAGWYAVAVAGATLLPLHLAWGPGAGPPEFYRIILVPLVTMRVDDFLLNIVMTLPLAALLYLVAGLRERRRVVLTGFLISLAIEVVQAVICLAWHGNRWADVNDLTANTLGAWLGFAIFWRALGSARVRELVRRWSLVDAEPAVAPVHRPATRS</sequence>
<feature type="domain" description="VanZ-like" evidence="2">
    <location>
        <begin position="49"/>
        <end position="164"/>
    </location>
</feature>
<dbReference type="Pfam" id="PF04892">
    <property type="entry name" value="VanZ"/>
    <property type="match status" value="1"/>
</dbReference>
<feature type="transmembrane region" description="Helical" evidence="1">
    <location>
        <begin position="90"/>
        <end position="110"/>
    </location>
</feature>
<dbReference type="PANTHER" id="PTHR36834">
    <property type="entry name" value="MEMBRANE PROTEIN-RELATED"/>
    <property type="match status" value="1"/>
</dbReference>
<feature type="transmembrane region" description="Helical" evidence="1">
    <location>
        <begin position="12"/>
        <end position="29"/>
    </location>
</feature>
<keyword evidence="1" id="KW-0812">Transmembrane</keyword>
<proteinExistence type="predicted"/>